<protein>
    <recommendedName>
        <fullName evidence="3">Lipoprotein</fullName>
    </recommendedName>
</protein>
<name>A0A427TG04_9PSEU</name>
<keyword evidence="2" id="KW-1185">Reference proteome</keyword>
<dbReference type="Proteomes" id="UP000267081">
    <property type="component" value="Unassembled WGS sequence"/>
</dbReference>
<proteinExistence type="predicted"/>
<sequence>MSKIVQALSARIGFAGLVAFTVGAALLGAVAGCDKVAGQPEPRPPYTEDADKPDYQCGYDGNGRCPSTPPPVRASCDEPASWCHRGDDAEAVRR</sequence>
<dbReference type="AlphaFoldDB" id="A0A427TG04"/>
<accession>A0A427TG04</accession>
<dbReference type="EMBL" id="RSEC01000032">
    <property type="protein sequence ID" value="RSD21968.1"/>
    <property type="molecule type" value="Genomic_DNA"/>
</dbReference>
<reference evidence="1 2" key="1">
    <citation type="submission" date="2018-12" db="EMBL/GenBank/DDBJ databases">
        <title>Amycolatopsis eburnea sp. nov. actinomycete associate with arbuscular mycorrhiza fungal spore.</title>
        <authorList>
            <person name="Lumyong S."/>
            <person name="Chaiya L."/>
        </authorList>
    </citation>
    <scope>NUCLEOTIDE SEQUENCE [LARGE SCALE GENOMIC DNA]</scope>
    <source>
        <strain evidence="1 2">GLM-1</strain>
    </source>
</reference>
<evidence type="ECO:0000313" key="2">
    <source>
        <dbReference type="Proteomes" id="UP000267081"/>
    </source>
</evidence>
<evidence type="ECO:0000313" key="1">
    <source>
        <dbReference type="EMBL" id="RSD21968.1"/>
    </source>
</evidence>
<dbReference type="PROSITE" id="PS51257">
    <property type="entry name" value="PROKAR_LIPOPROTEIN"/>
    <property type="match status" value="1"/>
</dbReference>
<dbReference type="OrthoDB" id="9860790at2"/>
<gene>
    <name evidence="1" type="ORF">EIY87_09125</name>
</gene>
<comment type="caution">
    <text evidence="1">The sequence shown here is derived from an EMBL/GenBank/DDBJ whole genome shotgun (WGS) entry which is preliminary data.</text>
</comment>
<organism evidence="1 2">
    <name type="scientific">Amycolatopsis eburnea</name>
    <dbReference type="NCBI Taxonomy" id="2267691"/>
    <lineage>
        <taxon>Bacteria</taxon>
        <taxon>Bacillati</taxon>
        <taxon>Actinomycetota</taxon>
        <taxon>Actinomycetes</taxon>
        <taxon>Pseudonocardiales</taxon>
        <taxon>Pseudonocardiaceae</taxon>
        <taxon>Amycolatopsis</taxon>
    </lineage>
</organism>
<dbReference type="RefSeq" id="WP_125307218.1">
    <property type="nucleotide sequence ID" value="NZ_RSEC01000032.1"/>
</dbReference>
<evidence type="ECO:0008006" key="3">
    <source>
        <dbReference type="Google" id="ProtNLM"/>
    </source>
</evidence>